<proteinExistence type="predicted"/>
<feature type="region of interest" description="Disordered" evidence="1">
    <location>
        <begin position="1"/>
        <end position="22"/>
    </location>
</feature>
<evidence type="ECO:0000256" key="1">
    <source>
        <dbReference type="SAM" id="MobiDB-lite"/>
    </source>
</evidence>
<dbReference type="EMBL" id="OZ023712">
    <property type="protein sequence ID" value="CAK9860477.1"/>
    <property type="molecule type" value="Genomic_DNA"/>
</dbReference>
<dbReference type="SUPFAM" id="SSF48403">
    <property type="entry name" value="Ankyrin repeat"/>
    <property type="match status" value="1"/>
</dbReference>
<organism evidence="2 3">
    <name type="scientific">Sphagnum jensenii</name>
    <dbReference type="NCBI Taxonomy" id="128206"/>
    <lineage>
        <taxon>Eukaryota</taxon>
        <taxon>Viridiplantae</taxon>
        <taxon>Streptophyta</taxon>
        <taxon>Embryophyta</taxon>
        <taxon>Bryophyta</taxon>
        <taxon>Sphagnophytina</taxon>
        <taxon>Sphagnopsida</taxon>
        <taxon>Sphagnales</taxon>
        <taxon>Sphagnaceae</taxon>
        <taxon>Sphagnum</taxon>
    </lineage>
</organism>
<dbReference type="Proteomes" id="UP001497522">
    <property type="component" value="Chromosome 11"/>
</dbReference>
<gene>
    <name evidence="2" type="ORF">CSSPJE1EN2_LOCUS3472</name>
</gene>
<dbReference type="InterPro" id="IPR036770">
    <property type="entry name" value="Ankyrin_rpt-contain_sf"/>
</dbReference>
<keyword evidence="3" id="KW-1185">Reference proteome</keyword>
<evidence type="ECO:0000313" key="3">
    <source>
        <dbReference type="Proteomes" id="UP001497522"/>
    </source>
</evidence>
<feature type="compositionally biased region" description="Polar residues" evidence="1">
    <location>
        <begin position="1"/>
        <end position="12"/>
    </location>
</feature>
<reference evidence="2" key="1">
    <citation type="submission" date="2024-03" db="EMBL/GenBank/DDBJ databases">
        <authorList>
            <consortium name="ELIXIR-Norway"/>
            <consortium name="Elixir Norway"/>
        </authorList>
    </citation>
    <scope>NUCLEOTIDE SEQUENCE</scope>
</reference>
<evidence type="ECO:0000313" key="2">
    <source>
        <dbReference type="EMBL" id="CAK9860477.1"/>
    </source>
</evidence>
<accession>A0ABP1ADF4</accession>
<protein>
    <recommendedName>
        <fullName evidence="4">Ankyrin repeat protein</fullName>
    </recommendedName>
</protein>
<evidence type="ECO:0008006" key="4">
    <source>
        <dbReference type="Google" id="ProtNLM"/>
    </source>
</evidence>
<sequence length="289" mass="33221">MGISPEGQSNDAPPQIPKGLDKTDSMLKRRSETIQLFEAPADSHWFHATEARNCKLLSELFQADRSLWVQTGLKGRSVLHVAVMQGCSELVKQLYHYEEDLIPSGKNWQTPFELLWENAKDGRLKDASARDMWIFIEGLSVEEGIQIRPGFPDRIPLAKTFDQMIVLVTESFLPKTSTRCSRDDYLQSHVTCMKPVADDKMLRLREVIISIANEEAFVMDETDVDFNFEDVEWKELYVHMACGRMRKVHSEDGWESFGCRLAKFIIAVFTALDQEDKGLLRKLFQKLLM</sequence>
<name>A0ABP1ADF4_9BRYO</name>